<accession>A0A8V0ZTL8</accession>
<reference evidence="2" key="2">
    <citation type="submission" date="2025-08" db="UniProtKB">
        <authorList>
            <consortium name="Ensembl"/>
        </authorList>
    </citation>
    <scope>IDENTIFICATION</scope>
    <source>
        <strain evidence="2">broiler</strain>
    </source>
</reference>
<dbReference type="PANTHER" id="PTHR17985">
    <property type="entry name" value="SER/THR-RICH PROTEIN T10 IN DGCR REGION"/>
    <property type="match status" value="1"/>
</dbReference>
<reference evidence="2" key="1">
    <citation type="submission" date="2020-11" db="EMBL/GenBank/DDBJ databases">
        <title>Gallus gallus (Chicken) genome, bGalGal1, GRCg7b, maternal haplotype autosomes + Z &amp; W.</title>
        <authorList>
            <person name="Warren W."/>
            <person name="Formenti G."/>
            <person name="Fedrigo O."/>
            <person name="Haase B."/>
            <person name="Mountcastle J."/>
            <person name="Balacco J."/>
            <person name="Tracey A."/>
            <person name="Schneider V."/>
            <person name="Okimoto R."/>
            <person name="Cheng H."/>
            <person name="Hawken R."/>
            <person name="Howe K."/>
            <person name="Jarvis E.D."/>
        </authorList>
    </citation>
    <scope>NUCLEOTIDE SEQUENCE [LARGE SCALE GENOMIC DNA]</scope>
    <source>
        <strain evidence="2">Broiler</strain>
    </source>
</reference>
<organism evidence="2 3">
    <name type="scientific">Gallus gallus</name>
    <name type="common">Chicken</name>
    <dbReference type="NCBI Taxonomy" id="9031"/>
    <lineage>
        <taxon>Eukaryota</taxon>
        <taxon>Metazoa</taxon>
        <taxon>Chordata</taxon>
        <taxon>Craniata</taxon>
        <taxon>Vertebrata</taxon>
        <taxon>Euteleostomi</taxon>
        <taxon>Archelosauria</taxon>
        <taxon>Archosauria</taxon>
        <taxon>Dinosauria</taxon>
        <taxon>Saurischia</taxon>
        <taxon>Theropoda</taxon>
        <taxon>Coelurosauria</taxon>
        <taxon>Aves</taxon>
        <taxon>Neognathae</taxon>
        <taxon>Galloanserae</taxon>
        <taxon>Galliformes</taxon>
        <taxon>Phasianidae</taxon>
        <taxon>Phasianinae</taxon>
        <taxon>Gallus</taxon>
    </lineage>
</organism>
<dbReference type="PANTHER" id="PTHR17985:SF8">
    <property type="entry name" value="TRANSPORT AND GOLGI ORGANIZATION PROTEIN 2 HOMOLOG"/>
    <property type="match status" value="1"/>
</dbReference>
<dbReference type="Pfam" id="PF05742">
    <property type="entry name" value="TANGO2"/>
    <property type="match status" value="1"/>
</dbReference>
<dbReference type="Proteomes" id="UP000000539">
    <property type="component" value="Chromosome 15"/>
</dbReference>
<dbReference type="OrthoDB" id="191601at2759"/>
<keyword evidence="3" id="KW-1185">Reference proteome</keyword>
<keyword evidence="4" id="KW-1267">Proteomics identification</keyword>
<evidence type="ECO:0000313" key="2">
    <source>
        <dbReference type="Ensembl" id="ENSGALP00010036870.1"/>
    </source>
</evidence>
<dbReference type="AlphaFoldDB" id="A0A8V0ZTL8"/>
<gene>
    <name evidence="2" type="primary">TANGO2</name>
</gene>
<evidence type="ECO:0007829" key="4">
    <source>
        <dbReference type="PeptideAtlas" id="A0A8V0ZTL8"/>
    </source>
</evidence>
<dbReference type="InterPro" id="IPR008551">
    <property type="entry name" value="TANGO2"/>
</dbReference>
<evidence type="ECO:0000256" key="1">
    <source>
        <dbReference type="SAM" id="MobiDB-lite"/>
    </source>
</evidence>
<proteinExistence type="evidence at protein level"/>
<reference evidence="2" key="3">
    <citation type="submission" date="2025-09" db="UniProtKB">
        <authorList>
            <consortium name="Ensembl"/>
        </authorList>
    </citation>
    <scope>IDENTIFICATION</scope>
    <source>
        <strain evidence="2">broiler</strain>
    </source>
</reference>
<evidence type="ECO:0000313" key="3">
    <source>
        <dbReference type="Proteomes" id="UP000000539"/>
    </source>
</evidence>
<feature type="region of interest" description="Disordered" evidence="1">
    <location>
        <begin position="1"/>
        <end position="30"/>
    </location>
</feature>
<dbReference type="GeneTree" id="ENSGT00390000012733"/>
<name>A0A8V0ZTL8_CHICK</name>
<protein>
    <submittedName>
        <fullName evidence="2">Transport and golgi organization 2 homolog</fullName>
    </submittedName>
</protein>
<sequence length="253" mass="28119">MRAAELRCGGAGRSSAGAERGARAGRWDAPGAAEPWARPLALGWGDLMPRQVVPSVNPSRELPVPPPSLRISRHRAGMGMAARSRDGALCRGQRGLTRCWKRARTTKGDVICYYGNKGDPEPVFLNPGIYGLSNCLLDTPWKKLQYGKQLFTEVINRSQDLAKEDLVQELLTVMNNQEPQLPDPAIEDQGKEYIRPILNKYAAVCVRCPGYGTRTNTVLLIDSEGNVTFTERTMINEDVSQWKTSSYEFKLHM</sequence>
<dbReference type="Ensembl" id="ENSGALT00010060110.1">
    <property type="protein sequence ID" value="ENSGALP00010036870.1"/>
    <property type="gene ID" value="ENSGALG00010024628.1"/>
</dbReference>